<dbReference type="InterPro" id="IPR036388">
    <property type="entry name" value="WH-like_DNA-bd_sf"/>
</dbReference>
<keyword evidence="2" id="KW-0238">DNA-binding</keyword>
<evidence type="ECO:0000256" key="1">
    <source>
        <dbReference type="ARBA" id="ARBA00023015"/>
    </source>
</evidence>
<dbReference type="PRINTS" id="PR00038">
    <property type="entry name" value="HTHLUXR"/>
</dbReference>
<name>A0A2T2YQ87_9NOCA</name>
<organism evidence="5 6">
    <name type="scientific">Nocardia nova</name>
    <dbReference type="NCBI Taxonomy" id="37330"/>
    <lineage>
        <taxon>Bacteria</taxon>
        <taxon>Bacillati</taxon>
        <taxon>Actinomycetota</taxon>
        <taxon>Actinomycetes</taxon>
        <taxon>Mycobacteriales</taxon>
        <taxon>Nocardiaceae</taxon>
        <taxon>Nocardia</taxon>
    </lineage>
</organism>
<sequence>MNASTLNSTLPRPRVAGYAGDVVAGWPLVGRAEELDWLLESTTAGSCGALMAGSAGVGKTRLVAEVVARWRARGRECRLFVATRSAGSVPLGVFADIAETSEVDPLRRIRDVVAAVSAPSAGGRVLVVVDDAHLLDEQSALVINQVVRLRQASVLLAVRSGEMPPDAVSGLWKDQLLARLDLQPFSPEVTAQLAAAVLDGPVESSTATALWRYTRGNVLYLRHLIDGERAAERLTRRAGVWMWDGRPGMSVPLSDLVQASIARQPESVLTVVDVLAVADPLEIDVLCTLTDPAAVEQTQRAGLVTFDLDAAPALARLTHPLLGEVRRAHTTPARLRILRGRVANALETSGATTSLIQTVRRAVLRCESDQPPTAEMCGQAALAALKLSDPLTAQQLARHAVAAGGGRNALLLHASALAHCARYDEALAVNAAQRRDASSEYERVLLTLNRAAILTSKDDSAAARELAAIESAANACGLRRPYDAVVAWAATARDEFIRGAEAATAALTAEGWFNEFFELFALAALVSANSGLGRYEQMTPPAERAYDLAYNTTASSTFSFLIGLYHIDGCYTSGYLQAATELAERLNRAPGDFPNAFTYRALYTGAAALGRGDLATARARCRESLAITLSAESLWISRVATLNLTIATAMTGDAETANTLLARYQPLERYPGGARMTYTYLLARTWANAAAGLTSHAIALATEAATIARTNHLAHEIFARQTATQFGDPTHAERLSELTSCVQGPRVIAAAKHATALRDRDPDGLAEAARLYEEFGDRVAAADAASQAAILFRSNGCRGAALTATATAHRLAAATGADTPALRANTTKDPLTARQREVIALVAAGLTNRQIAERLVMSVRTVEGHLFRASQKTGINTRDGLAAALDTTHH</sequence>
<dbReference type="SMART" id="SM00421">
    <property type="entry name" value="HTH_LUXR"/>
    <property type="match status" value="1"/>
</dbReference>
<dbReference type="PANTHER" id="PTHR43214">
    <property type="entry name" value="TWO-COMPONENT RESPONSE REGULATOR"/>
    <property type="match status" value="1"/>
</dbReference>
<evidence type="ECO:0000313" key="6">
    <source>
        <dbReference type="Proteomes" id="UP000241647"/>
    </source>
</evidence>
<evidence type="ECO:0000313" key="5">
    <source>
        <dbReference type="EMBL" id="PSR57687.1"/>
    </source>
</evidence>
<dbReference type="Pfam" id="PF00196">
    <property type="entry name" value="GerE"/>
    <property type="match status" value="1"/>
</dbReference>
<protein>
    <submittedName>
        <fullName evidence="5">Helix-turn-helix transcriptional regulator</fullName>
    </submittedName>
</protein>
<dbReference type="EMBL" id="PYHS01000033">
    <property type="protein sequence ID" value="PSR57687.1"/>
    <property type="molecule type" value="Genomic_DNA"/>
</dbReference>
<comment type="caution">
    <text evidence="5">The sequence shown here is derived from an EMBL/GenBank/DDBJ whole genome shotgun (WGS) entry which is preliminary data.</text>
</comment>
<dbReference type="CDD" id="cd06170">
    <property type="entry name" value="LuxR_C_like"/>
    <property type="match status" value="1"/>
</dbReference>
<dbReference type="PROSITE" id="PS50043">
    <property type="entry name" value="HTH_LUXR_2"/>
    <property type="match status" value="1"/>
</dbReference>
<dbReference type="InterPro" id="IPR027417">
    <property type="entry name" value="P-loop_NTPase"/>
</dbReference>
<dbReference type="SUPFAM" id="SSF46894">
    <property type="entry name" value="C-terminal effector domain of the bipartite response regulators"/>
    <property type="match status" value="1"/>
</dbReference>
<gene>
    <name evidence="5" type="ORF">C8259_33535</name>
</gene>
<dbReference type="Proteomes" id="UP000241647">
    <property type="component" value="Unassembled WGS sequence"/>
</dbReference>
<proteinExistence type="predicted"/>
<dbReference type="Gene3D" id="1.10.10.10">
    <property type="entry name" value="Winged helix-like DNA-binding domain superfamily/Winged helix DNA-binding domain"/>
    <property type="match status" value="1"/>
</dbReference>
<reference evidence="5 6" key="1">
    <citation type="submission" date="2018-02" db="EMBL/GenBank/DDBJ databases">
        <title>8 Nocardia nova and 1 Nocardia cyriacigeorgica strain used for evolution to TMP-SMX.</title>
        <authorList>
            <person name="Mehta H."/>
            <person name="Weng J."/>
            <person name="Shamoo Y."/>
        </authorList>
    </citation>
    <scope>NUCLEOTIDE SEQUENCE [LARGE SCALE GENOMIC DNA]</scope>
    <source>
        <strain evidence="5 6">ATCC 33727</strain>
    </source>
</reference>
<dbReference type="GO" id="GO:0003677">
    <property type="term" value="F:DNA binding"/>
    <property type="evidence" value="ECO:0007669"/>
    <property type="project" value="UniProtKB-KW"/>
</dbReference>
<dbReference type="Gene3D" id="3.40.50.300">
    <property type="entry name" value="P-loop containing nucleotide triphosphate hydrolases"/>
    <property type="match status" value="1"/>
</dbReference>
<dbReference type="SUPFAM" id="SSF52540">
    <property type="entry name" value="P-loop containing nucleoside triphosphate hydrolases"/>
    <property type="match status" value="1"/>
</dbReference>
<dbReference type="InterPro" id="IPR000792">
    <property type="entry name" value="Tscrpt_reg_LuxR_C"/>
</dbReference>
<keyword evidence="1" id="KW-0805">Transcription regulation</keyword>
<evidence type="ECO:0000256" key="2">
    <source>
        <dbReference type="ARBA" id="ARBA00023125"/>
    </source>
</evidence>
<dbReference type="PROSITE" id="PS00622">
    <property type="entry name" value="HTH_LUXR_1"/>
    <property type="match status" value="1"/>
</dbReference>
<dbReference type="PANTHER" id="PTHR43214:SF24">
    <property type="entry name" value="TRANSCRIPTIONAL REGULATORY PROTEIN NARL-RELATED"/>
    <property type="match status" value="1"/>
</dbReference>
<evidence type="ECO:0000256" key="3">
    <source>
        <dbReference type="ARBA" id="ARBA00023163"/>
    </source>
</evidence>
<evidence type="ECO:0000259" key="4">
    <source>
        <dbReference type="PROSITE" id="PS50043"/>
    </source>
</evidence>
<dbReference type="InterPro" id="IPR016032">
    <property type="entry name" value="Sig_transdc_resp-reg_C-effctor"/>
</dbReference>
<dbReference type="InterPro" id="IPR039420">
    <property type="entry name" value="WalR-like"/>
</dbReference>
<dbReference type="AlphaFoldDB" id="A0A2T2YQ87"/>
<feature type="domain" description="HTH luxR-type" evidence="4">
    <location>
        <begin position="824"/>
        <end position="889"/>
    </location>
</feature>
<dbReference type="GO" id="GO:0006355">
    <property type="term" value="P:regulation of DNA-templated transcription"/>
    <property type="evidence" value="ECO:0007669"/>
    <property type="project" value="InterPro"/>
</dbReference>
<accession>A0A2T2YQ87</accession>
<keyword evidence="3" id="KW-0804">Transcription</keyword>